<dbReference type="GO" id="GO:0005085">
    <property type="term" value="F:guanyl-nucleotide exchange factor activity"/>
    <property type="evidence" value="ECO:0007669"/>
    <property type="project" value="UniProtKB-KW"/>
</dbReference>
<dbReference type="Gene3D" id="2.30.29.30">
    <property type="entry name" value="Pleckstrin-homology domain (PH domain)/Phosphotyrosine-binding domain (PTB)"/>
    <property type="match status" value="1"/>
</dbReference>
<evidence type="ECO:0000313" key="6">
    <source>
        <dbReference type="Ensembl" id="ENSEBUP00000012582.1"/>
    </source>
</evidence>
<dbReference type="InterPro" id="IPR021816">
    <property type="entry name" value="DOCK_C/D_N"/>
</dbReference>
<name>A0A8C4WV33_EPTBU</name>
<dbReference type="InterPro" id="IPR027007">
    <property type="entry name" value="C2_DOCK-type_domain"/>
</dbReference>
<feature type="domain" description="C2 DOCK-type" evidence="4">
    <location>
        <begin position="581"/>
        <end position="756"/>
    </location>
</feature>
<dbReference type="Pfam" id="PF11878">
    <property type="entry name" value="DOCK_C-D_N"/>
    <property type="match status" value="1"/>
</dbReference>
<evidence type="ECO:0000313" key="7">
    <source>
        <dbReference type="Proteomes" id="UP000694388"/>
    </source>
</evidence>
<dbReference type="GeneTree" id="ENSGT00940000155972"/>
<sequence length="1416" mass="161782">MAEARRFTKALSKPGTAAELRQSVSEVVRNSVLAKTWIVEPLDYENVIQQRRTQIHGDPLRDMLLFPHDDVSLSKVLRRRRTLFPSVPEDAGKEVQSLLVKECLKSYTCNWQVVDFRYSDYTGDFRQLPQRSTSSNRLPTHIFEIDEDVEKDEDASSLSSLKGGITKQGWLYKGNFNSTISVTMRVRMEPVLLLFFSFELCLHLDDPTVINTKLRRHAFELKMQDRTCFVLAAESDSEMDDWMSTLHRVLQLGFENEDISGKPESMLESLESSMHPELVKVGIFLFFLSLCPTHTLFCFLHTLRVDFGSRESEVLPFEEHFGCRVLLRCHDLVFNLQCCITDGEEGPATNIEPFFLRLALFDARHGKKLSADFHVDLNRPQLRSMLVGSCTTPADSSGTEIGPAEARTLSLSEECLRYPTQGIFSVTDPHADVFLVARVEKVLQGGIAQCAEPYVKSFDSGKTAQKVLKHARHACSKLAQYRMPFAWTARAVFKDGSSTVDPEARFSPLYRQDSSKLSNEDLLKLLLDFRKLSHLYIWRAGCVSPSYIPVCPWDEDGAGENEVQELALAEARHAHPYTAYINHLYVYPLQLKYDGQKSFTKARNIAVCVEFRDSDDEGALPLKLIYGKPGGSAFVSCAYSPVLHHQQNPEFYDEVKVELPTQLHDRHHLLFSFSHVGCDVGSKGGTKKRDGVETQVGYAWLPLLRDGRVVTQEQQIGVAASLLPGYLSAQDGSQGKVGIKWVDGGKPIFKVSTHLISTIYTQVSLHVYIKGCFFVYEDIAVNSYVFRTEVWSGSKCRTVHEELAKAMMSLLKTSADFLTSNKLLKYSWFFFQILIKSMAQHLIESGRIKVILVGLKMTFNAIIWSINCVVCLLDADITICKAEAHIPFDHVFYYRTYQRCFTLMDRGFVFQLINQYMSEFNPGDTKPLFEMKFGCLREICNHEHFIPLNLPMVFGKGRIQRFQDLQLEYTLSEEFSRNHFLVGLLLREMGAALQENHNIRLVAISVLKNLMAKHSFDDRYAQKNQQARIASLYLPLLGLLLENVHRINVRDHPMIPTNPASQVTCPCFSHYVSFSHTFSFPFIHCSYVRGYSAFKVVSPNVDEEGAMKEDVGMQDVHFNEDVLVELLELSADGLWKAERYELMADVYKLIIPVFERRREYEKLARIYSTLHQAYKKIVEVTHSGKRLLGTFFRVAFFGQGYFEEEDGKEYVYKEPKLTGLGEISQRLHKLYSDKFGAENVHMIKDSNKVNAKDLDPKLAYIQVTYVTPHIEDKDRRTDFERNHNVRRFAFETPYTLSGKKQGGVEEQCKRRTILTTTHVFPYVKKRIPVLYQQHVDLSPVEVAIDEMRQKVLELRELLSAPGVDMIKLQLKLQGSVSVQVCSALARSSLFVDSNTKLFLTTLNLPSDVFRFFLQIN</sequence>
<dbReference type="InterPro" id="IPR046769">
    <property type="entry name" value="DOCKER_Lobe_A"/>
</dbReference>
<reference evidence="6" key="1">
    <citation type="submission" date="2025-08" db="UniProtKB">
        <authorList>
            <consortium name="Ensembl"/>
        </authorList>
    </citation>
    <scope>IDENTIFICATION</scope>
</reference>
<dbReference type="OMA" id="CQNMEMS"/>
<feature type="domain" description="DOCKER" evidence="5">
    <location>
        <begin position="994"/>
        <end position="1416"/>
    </location>
</feature>
<reference evidence="6" key="2">
    <citation type="submission" date="2025-09" db="UniProtKB">
        <authorList>
            <consortium name="Ensembl"/>
        </authorList>
    </citation>
    <scope>IDENTIFICATION</scope>
</reference>
<dbReference type="Gene3D" id="1.20.58.740">
    <property type="match status" value="1"/>
</dbReference>
<dbReference type="CDD" id="cd08697">
    <property type="entry name" value="C2_Dock-D"/>
    <property type="match status" value="1"/>
</dbReference>
<dbReference type="Gene3D" id="1.25.40.410">
    <property type="match status" value="1"/>
</dbReference>
<dbReference type="InterPro" id="IPR046770">
    <property type="entry name" value="DOCKER_Lobe_B"/>
</dbReference>
<evidence type="ECO:0000259" key="3">
    <source>
        <dbReference type="PROSITE" id="PS50003"/>
    </source>
</evidence>
<evidence type="ECO:0000259" key="5">
    <source>
        <dbReference type="PROSITE" id="PS51651"/>
    </source>
</evidence>
<dbReference type="PANTHER" id="PTHR23317">
    <property type="entry name" value="DEDICATOR OF CYTOKINESIS DOCK"/>
    <property type="match status" value="1"/>
</dbReference>
<protein>
    <submittedName>
        <fullName evidence="6">Dedicator of cytokinesis 9</fullName>
    </submittedName>
</protein>
<proteinExistence type="inferred from homology"/>
<dbReference type="GO" id="GO:0007264">
    <property type="term" value="P:small GTPase-mediated signal transduction"/>
    <property type="evidence" value="ECO:0007669"/>
    <property type="project" value="InterPro"/>
</dbReference>
<evidence type="ECO:0000256" key="1">
    <source>
        <dbReference type="ARBA" id="ARBA00022658"/>
    </source>
</evidence>
<keyword evidence="1" id="KW-0344">Guanine-nucleotide releasing factor</keyword>
<dbReference type="InterPro" id="IPR035892">
    <property type="entry name" value="C2_domain_sf"/>
</dbReference>
<dbReference type="InterPro" id="IPR026791">
    <property type="entry name" value="DOCK"/>
</dbReference>
<dbReference type="PROSITE" id="PS50003">
    <property type="entry name" value="PH_DOMAIN"/>
    <property type="match status" value="1"/>
</dbReference>
<feature type="domain" description="PH" evidence="3">
    <location>
        <begin position="216"/>
        <end position="251"/>
    </location>
</feature>
<dbReference type="PROSITE" id="PS51650">
    <property type="entry name" value="C2_DOCK"/>
    <property type="match status" value="1"/>
</dbReference>
<dbReference type="InterPro" id="IPR043161">
    <property type="entry name" value="DOCK_C_lobe_A"/>
</dbReference>
<organism evidence="6 7">
    <name type="scientific">Eptatretus burgeri</name>
    <name type="common">Inshore hagfish</name>
    <dbReference type="NCBI Taxonomy" id="7764"/>
    <lineage>
        <taxon>Eukaryota</taxon>
        <taxon>Metazoa</taxon>
        <taxon>Chordata</taxon>
        <taxon>Craniata</taxon>
        <taxon>Vertebrata</taxon>
        <taxon>Cyclostomata</taxon>
        <taxon>Myxini</taxon>
        <taxon>Myxiniformes</taxon>
        <taxon>Myxinidae</taxon>
        <taxon>Eptatretinae</taxon>
        <taxon>Eptatretus</taxon>
    </lineage>
</organism>
<dbReference type="SMART" id="SM00233">
    <property type="entry name" value="PH"/>
    <property type="match status" value="1"/>
</dbReference>
<dbReference type="PANTHER" id="PTHR23317:SF26">
    <property type="entry name" value="ZIZIMIN, ISOFORM K"/>
    <property type="match status" value="1"/>
</dbReference>
<accession>A0A8C4WV33</accession>
<comment type="similarity">
    <text evidence="2">Belongs to the DOCK family.</text>
</comment>
<evidence type="ECO:0000256" key="2">
    <source>
        <dbReference type="PROSITE-ProRule" id="PRU00983"/>
    </source>
</evidence>
<dbReference type="Pfam" id="PF20422">
    <property type="entry name" value="DHR-2_Lobe_B"/>
    <property type="match status" value="1"/>
</dbReference>
<dbReference type="InterPro" id="IPR011993">
    <property type="entry name" value="PH-like_dom_sf"/>
</dbReference>
<dbReference type="Pfam" id="PF14429">
    <property type="entry name" value="DOCK-C2"/>
    <property type="match status" value="1"/>
</dbReference>
<dbReference type="InterPro" id="IPR001849">
    <property type="entry name" value="PH_domain"/>
</dbReference>
<dbReference type="PROSITE" id="PS51651">
    <property type="entry name" value="DOCKER"/>
    <property type="match status" value="1"/>
</dbReference>
<dbReference type="Gene3D" id="2.60.40.150">
    <property type="entry name" value="C2 domain"/>
    <property type="match status" value="1"/>
</dbReference>
<dbReference type="InterPro" id="IPR043162">
    <property type="entry name" value="DOCK_C_lobe_C"/>
</dbReference>
<dbReference type="Pfam" id="PF06920">
    <property type="entry name" value="DHR-2_Lobe_A"/>
    <property type="match status" value="1"/>
</dbReference>
<dbReference type="InterPro" id="IPR037809">
    <property type="entry name" value="C2_Dock-D"/>
</dbReference>
<dbReference type="Proteomes" id="UP000694388">
    <property type="component" value="Unplaced"/>
</dbReference>
<dbReference type="SUPFAM" id="SSF50729">
    <property type="entry name" value="PH domain-like"/>
    <property type="match status" value="1"/>
</dbReference>
<dbReference type="Ensembl" id="ENSEBUT00000013158.1">
    <property type="protein sequence ID" value="ENSEBUP00000012582.1"/>
    <property type="gene ID" value="ENSEBUG00000007948.1"/>
</dbReference>
<dbReference type="InterPro" id="IPR027357">
    <property type="entry name" value="DOCKER_dom"/>
</dbReference>
<evidence type="ECO:0000259" key="4">
    <source>
        <dbReference type="PROSITE" id="PS51650"/>
    </source>
</evidence>
<keyword evidence="7" id="KW-1185">Reference proteome</keyword>